<dbReference type="GO" id="GO:0005634">
    <property type="term" value="C:nucleus"/>
    <property type="evidence" value="ECO:0007669"/>
    <property type="project" value="TreeGrafter"/>
</dbReference>
<evidence type="ECO:0000313" key="2">
    <source>
        <dbReference type="EMBL" id="TFL06854.1"/>
    </source>
</evidence>
<dbReference type="Proteomes" id="UP000305067">
    <property type="component" value="Unassembled WGS sequence"/>
</dbReference>
<keyword evidence="3" id="KW-1185">Reference proteome</keyword>
<reference evidence="2 3" key="1">
    <citation type="journal article" date="2019" name="Nat. Ecol. Evol.">
        <title>Megaphylogeny resolves global patterns of mushroom evolution.</title>
        <authorList>
            <person name="Varga T."/>
            <person name="Krizsan K."/>
            <person name="Foldi C."/>
            <person name="Dima B."/>
            <person name="Sanchez-Garcia M."/>
            <person name="Sanchez-Ramirez S."/>
            <person name="Szollosi G.J."/>
            <person name="Szarkandi J.G."/>
            <person name="Papp V."/>
            <person name="Albert L."/>
            <person name="Andreopoulos W."/>
            <person name="Angelini C."/>
            <person name="Antonin V."/>
            <person name="Barry K.W."/>
            <person name="Bougher N.L."/>
            <person name="Buchanan P."/>
            <person name="Buyck B."/>
            <person name="Bense V."/>
            <person name="Catcheside P."/>
            <person name="Chovatia M."/>
            <person name="Cooper J."/>
            <person name="Damon W."/>
            <person name="Desjardin D."/>
            <person name="Finy P."/>
            <person name="Geml J."/>
            <person name="Haridas S."/>
            <person name="Hughes K."/>
            <person name="Justo A."/>
            <person name="Karasinski D."/>
            <person name="Kautmanova I."/>
            <person name="Kiss B."/>
            <person name="Kocsube S."/>
            <person name="Kotiranta H."/>
            <person name="LaButti K.M."/>
            <person name="Lechner B.E."/>
            <person name="Liimatainen K."/>
            <person name="Lipzen A."/>
            <person name="Lukacs Z."/>
            <person name="Mihaltcheva S."/>
            <person name="Morgado L.N."/>
            <person name="Niskanen T."/>
            <person name="Noordeloos M.E."/>
            <person name="Ohm R.A."/>
            <person name="Ortiz-Santana B."/>
            <person name="Ovrebo C."/>
            <person name="Racz N."/>
            <person name="Riley R."/>
            <person name="Savchenko A."/>
            <person name="Shiryaev A."/>
            <person name="Soop K."/>
            <person name="Spirin V."/>
            <person name="Szebenyi C."/>
            <person name="Tomsovsky M."/>
            <person name="Tulloss R.E."/>
            <person name="Uehling J."/>
            <person name="Grigoriev I.V."/>
            <person name="Vagvolgyi C."/>
            <person name="Papp T."/>
            <person name="Martin F.M."/>
            <person name="Miettinen O."/>
            <person name="Hibbett D.S."/>
            <person name="Nagy L.G."/>
        </authorList>
    </citation>
    <scope>NUCLEOTIDE SEQUENCE [LARGE SCALE GENOMIC DNA]</scope>
    <source>
        <strain evidence="2 3">CBS 309.79</strain>
    </source>
</reference>
<dbReference type="SUPFAM" id="SSF56281">
    <property type="entry name" value="Metallo-hydrolase/oxidoreductase"/>
    <property type="match status" value="1"/>
</dbReference>
<feature type="domain" description="Metallo-beta-lactamase" evidence="1">
    <location>
        <begin position="40"/>
        <end position="297"/>
    </location>
</feature>
<proteinExistence type="predicted"/>
<dbReference type="EMBL" id="ML178814">
    <property type="protein sequence ID" value="TFL06854.1"/>
    <property type="molecule type" value="Genomic_DNA"/>
</dbReference>
<gene>
    <name evidence="2" type="ORF">BDV98DRAFT_556806</name>
</gene>
<protein>
    <submittedName>
        <fullName evidence="2">Beta-lactamase-like protein</fullName>
    </submittedName>
</protein>
<evidence type="ECO:0000259" key="1">
    <source>
        <dbReference type="Pfam" id="PF12706"/>
    </source>
</evidence>
<dbReference type="Gene3D" id="3.60.15.10">
    <property type="entry name" value="Ribonuclease Z/Hydroxyacylglutathione hydrolase-like"/>
    <property type="match status" value="1"/>
</dbReference>
<accession>A0A5C3R6L9</accession>
<name>A0A5C3R6L9_9AGAR</name>
<dbReference type="STRING" id="1884261.A0A5C3R6L9"/>
<dbReference type="PANTHER" id="PTHR46018:SF2">
    <property type="entry name" value="ZINC PHOSPHODIESTERASE ELAC PROTEIN 1"/>
    <property type="match status" value="1"/>
</dbReference>
<dbReference type="InterPro" id="IPR001279">
    <property type="entry name" value="Metallo-B-lactamas"/>
</dbReference>
<dbReference type="GO" id="GO:0042781">
    <property type="term" value="F:3'-tRNA processing endoribonuclease activity"/>
    <property type="evidence" value="ECO:0007669"/>
    <property type="project" value="TreeGrafter"/>
</dbReference>
<dbReference type="OrthoDB" id="527344at2759"/>
<dbReference type="Pfam" id="PF12706">
    <property type="entry name" value="Lactamase_B_2"/>
    <property type="match status" value="1"/>
</dbReference>
<dbReference type="PANTHER" id="PTHR46018">
    <property type="entry name" value="ZINC PHOSPHODIESTERASE ELAC PROTEIN 1"/>
    <property type="match status" value="1"/>
</dbReference>
<evidence type="ECO:0000313" key="3">
    <source>
        <dbReference type="Proteomes" id="UP000305067"/>
    </source>
</evidence>
<dbReference type="InterPro" id="IPR036866">
    <property type="entry name" value="RibonucZ/Hydroxyglut_hydro"/>
</dbReference>
<dbReference type="AlphaFoldDB" id="A0A5C3R6L9"/>
<organism evidence="2 3">
    <name type="scientific">Pterulicium gracile</name>
    <dbReference type="NCBI Taxonomy" id="1884261"/>
    <lineage>
        <taxon>Eukaryota</taxon>
        <taxon>Fungi</taxon>
        <taxon>Dikarya</taxon>
        <taxon>Basidiomycota</taxon>
        <taxon>Agaricomycotina</taxon>
        <taxon>Agaricomycetes</taxon>
        <taxon>Agaricomycetidae</taxon>
        <taxon>Agaricales</taxon>
        <taxon>Pleurotineae</taxon>
        <taxon>Pterulaceae</taxon>
        <taxon>Pterulicium</taxon>
    </lineage>
</organism>
<sequence>MAKNLRVTFLGSSSGGGPSESRNCSSLVADVLCDGTLWMVDAGEGTLRQFSLQPQGRYQLRVNNVKKIFVTHMHADHTLGIITILRNLLLPPPQDLNSGGSSDFLSRRPAKIELYGPAGLRSFVRTILKMTHTKTADRYVVHELLTSQDTVTPCDPPELRHDSENVGKDIVCDSDGFWRSFTSAPGKFSEVEVDAAPIMHRDPCLGYVIREVSAPRRKLVLLGDTSDPSPISPLAVSPSLLVHEATDAYIPTSVDSKAKRSAEVVKAKALSRGHSTPVMAGEFARSIGARRLVLNHIGGRFPAPRYQNGRDIRSAVMREIERQASEAWGLGQARAAWDYMQVSIPPEEHDFSTIPNS</sequence>